<dbReference type="SUPFAM" id="SSF50022">
    <property type="entry name" value="ISP domain"/>
    <property type="match status" value="1"/>
</dbReference>
<keyword evidence="10" id="KW-0411">Iron-sulfur</keyword>
<proteinExistence type="inferred from homology"/>
<evidence type="ECO:0000259" key="17">
    <source>
        <dbReference type="PROSITE" id="PS51296"/>
    </source>
</evidence>
<dbReference type="Proteomes" id="UP001318040">
    <property type="component" value="Chromosome 74"/>
</dbReference>
<dbReference type="InterPro" id="IPR045605">
    <property type="entry name" value="KshA-like_C"/>
</dbReference>
<dbReference type="RefSeq" id="XP_032835468.1">
    <property type="nucleotide sequence ID" value="XM_032979577.1"/>
</dbReference>
<dbReference type="GO" id="GO:0016020">
    <property type="term" value="C:membrane"/>
    <property type="evidence" value="ECO:0007669"/>
    <property type="project" value="UniProtKB-SubCell"/>
</dbReference>
<comment type="catalytic activity">
    <reaction evidence="16">
        <text>cholesterol + NADPH + O2 + H(+) = 7-dehydrocholesterol + NADP(+) + 2 H2O</text>
        <dbReference type="Rhea" id="RHEA:45024"/>
        <dbReference type="ChEBI" id="CHEBI:15377"/>
        <dbReference type="ChEBI" id="CHEBI:15378"/>
        <dbReference type="ChEBI" id="CHEBI:15379"/>
        <dbReference type="ChEBI" id="CHEBI:16113"/>
        <dbReference type="ChEBI" id="CHEBI:17759"/>
        <dbReference type="ChEBI" id="CHEBI:57783"/>
        <dbReference type="ChEBI" id="CHEBI:58349"/>
        <dbReference type="EC" id="1.14.19.21"/>
    </reaction>
    <physiologicalReaction direction="left-to-right" evidence="16">
        <dbReference type="Rhea" id="RHEA:45025"/>
    </physiologicalReaction>
</comment>
<evidence type="ECO:0000256" key="4">
    <source>
        <dbReference type="ARBA" id="ARBA00022692"/>
    </source>
</evidence>
<comment type="subcellular location">
    <subcellularLocation>
        <location evidence="2">Membrane</location>
    </subcellularLocation>
</comment>
<dbReference type="Pfam" id="PF00355">
    <property type="entry name" value="Rieske"/>
    <property type="match status" value="1"/>
</dbReference>
<comment type="catalytic activity">
    <reaction evidence="15">
        <text>cholesterol + NADH + O2 + H(+) = 7-dehydrocholesterol + NAD(+) + 2 H2O</text>
        <dbReference type="Rhea" id="RHEA:51644"/>
        <dbReference type="ChEBI" id="CHEBI:15377"/>
        <dbReference type="ChEBI" id="CHEBI:15378"/>
        <dbReference type="ChEBI" id="CHEBI:15379"/>
        <dbReference type="ChEBI" id="CHEBI:16113"/>
        <dbReference type="ChEBI" id="CHEBI:17759"/>
        <dbReference type="ChEBI" id="CHEBI:57540"/>
        <dbReference type="ChEBI" id="CHEBI:57945"/>
        <dbReference type="EC" id="1.14.19.21"/>
    </reaction>
    <physiologicalReaction direction="left-to-right" evidence="15">
        <dbReference type="Rhea" id="RHEA:51645"/>
    </physiologicalReaction>
</comment>
<evidence type="ECO:0000256" key="16">
    <source>
        <dbReference type="ARBA" id="ARBA00049548"/>
    </source>
</evidence>
<evidence type="ECO:0000313" key="19">
    <source>
        <dbReference type="RefSeq" id="XP_032835468.1"/>
    </source>
</evidence>
<evidence type="ECO:0000256" key="7">
    <source>
        <dbReference type="ARBA" id="ARBA00022989"/>
    </source>
</evidence>
<evidence type="ECO:0000256" key="9">
    <source>
        <dbReference type="ARBA" id="ARBA00023004"/>
    </source>
</evidence>
<dbReference type="GO" id="GO:0005737">
    <property type="term" value="C:cytoplasm"/>
    <property type="evidence" value="ECO:0007669"/>
    <property type="project" value="TreeGrafter"/>
</dbReference>
<organism evidence="18 19">
    <name type="scientific">Petromyzon marinus</name>
    <name type="common">Sea lamprey</name>
    <dbReference type="NCBI Taxonomy" id="7757"/>
    <lineage>
        <taxon>Eukaryota</taxon>
        <taxon>Metazoa</taxon>
        <taxon>Chordata</taxon>
        <taxon>Craniata</taxon>
        <taxon>Vertebrata</taxon>
        <taxon>Cyclostomata</taxon>
        <taxon>Hyperoartia</taxon>
        <taxon>Petromyzontiformes</taxon>
        <taxon>Petromyzontidae</taxon>
        <taxon>Petromyzon</taxon>
    </lineage>
</organism>
<keyword evidence="4" id="KW-0812">Transmembrane</keyword>
<gene>
    <name evidence="19" type="primary">LOC116957437</name>
</gene>
<keyword evidence="11" id="KW-0472">Membrane</keyword>
<dbReference type="PANTHER" id="PTHR21266">
    <property type="entry name" value="IRON-SULFUR DOMAIN CONTAINING PROTEIN"/>
    <property type="match status" value="1"/>
</dbReference>
<comment type="pathway">
    <text evidence="3">Hormone biosynthesis.</text>
</comment>
<dbReference type="KEGG" id="pmrn:116957437"/>
<dbReference type="InterPro" id="IPR036922">
    <property type="entry name" value="Rieske_2Fe-2S_sf"/>
</dbReference>
<evidence type="ECO:0000313" key="18">
    <source>
        <dbReference type="Proteomes" id="UP001318040"/>
    </source>
</evidence>
<dbReference type="GO" id="GO:0008203">
    <property type="term" value="P:cholesterol metabolic process"/>
    <property type="evidence" value="ECO:0007669"/>
    <property type="project" value="InterPro"/>
</dbReference>
<reference evidence="19" key="1">
    <citation type="submission" date="2025-08" db="UniProtKB">
        <authorList>
            <consortium name="RefSeq"/>
        </authorList>
    </citation>
    <scope>IDENTIFICATION</scope>
    <source>
        <tissue evidence="19">Sperm</tissue>
    </source>
</reference>
<accession>A0AAJ7UFG2</accession>
<evidence type="ECO:0000256" key="14">
    <source>
        <dbReference type="ARBA" id="ARBA00026095"/>
    </source>
</evidence>
<evidence type="ECO:0000256" key="2">
    <source>
        <dbReference type="ARBA" id="ARBA00004370"/>
    </source>
</evidence>
<evidence type="ECO:0000256" key="15">
    <source>
        <dbReference type="ARBA" id="ARBA00047853"/>
    </source>
</evidence>
<evidence type="ECO:0000256" key="1">
    <source>
        <dbReference type="ARBA" id="ARBA00001962"/>
    </source>
</evidence>
<evidence type="ECO:0000256" key="13">
    <source>
        <dbReference type="ARBA" id="ARBA00025729"/>
    </source>
</evidence>
<keyword evidence="7" id="KW-1133">Transmembrane helix</keyword>
<evidence type="ECO:0000256" key="12">
    <source>
        <dbReference type="ARBA" id="ARBA00025712"/>
    </source>
</evidence>
<dbReference type="Pfam" id="PF19298">
    <property type="entry name" value="KshA_C"/>
    <property type="match status" value="1"/>
</dbReference>
<dbReference type="AlphaFoldDB" id="A0AAJ7UFG2"/>
<evidence type="ECO:0000256" key="8">
    <source>
        <dbReference type="ARBA" id="ARBA00023002"/>
    </source>
</evidence>
<comment type="pathway">
    <text evidence="12">Steroid hormone biosynthesis; dafachronic acid biosynthesis.</text>
</comment>
<feature type="domain" description="Rieske" evidence="17">
    <location>
        <begin position="133"/>
        <end position="236"/>
    </location>
</feature>
<dbReference type="GO" id="GO:0170056">
    <property type="term" value="F:cholesterol 7-desaturase [NAD(P)H] activity"/>
    <property type="evidence" value="ECO:0007669"/>
    <property type="project" value="UniProtKB-EC"/>
</dbReference>
<comment type="cofactor">
    <cofactor evidence="1">
        <name>Fe cation</name>
        <dbReference type="ChEBI" id="CHEBI:24875"/>
    </cofactor>
</comment>
<evidence type="ECO:0000256" key="10">
    <source>
        <dbReference type="ARBA" id="ARBA00023014"/>
    </source>
</evidence>
<keyword evidence="5" id="KW-0001">2Fe-2S</keyword>
<dbReference type="SUPFAM" id="SSF55961">
    <property type="entry name" value="Bet v1-like"/>
    <property type="match status" value="1"/>
</dbReference>
<dbReference type="PANTHER" id="PTHR21266:SF32">
    <property type="entry name" value="CHOLESTEROL 7-DESATURASE NVD"/>
    <property type="match status" value="1"/>
</dbReference>
<keyword evidence="8" id="KW-0560">Oxidoreductase</keyword>
<keyword evidence="9" id="KW-0408">Iron</keyword>
<name>A0AAJ7UFG2_PETMA</name>
<comment type="similarity">
    <text evidence="13">Belongs to the cholesterol 7-desaturase family.</text>
</comment>
<keyword evidence="6" id="KW-0479">Metal-binding</keyword>
<dbReference type="InterPro" id="IPR017941">
    <property type="entry name" value="Rieske_2Fe-2S"/>
</dbReference>
<dbReference type="Gene3D" id="3.90.380.10">
    <property type="entry name" value="Naphthalene 1,2-dioxygenase Alpha Subunit, Chain A, domain 1"/>
    <property type="match status" value="1"/>
</dbReference>
<dbReference type="GO" id="GO:0046872">
    <property type="term" value="F:metal ion binding"/>
    <property type="evidence" value="ECO:0007669"/>
    <property type="project" value="UniProtKB-KW"/>
</dbReference>
<keyword evidence="18" id="KW-1185">Reference proteome</keyword>
<protein>
    <recommendedName>
        <fullName evidence="14">cholesterol 7-desaturase</fullName>
        <ecNumber evidence="14">1.14.19.21</ecNumber>
    </recommendedName>
</protein>
<evidence type="ECO:0000256" key="11">
    <source>
        <dbReference type="ARBA" id="ARBA00023136"/>
    </source>
</evidence>
<dbReference type="Gene3D" id="2.102.10.10">
    <property type="entry name" value="Rieske [2Fe-2S] iron-sulphur domain"/>
    <property type="match status" value="1"/>
</dbReference>
<dbReference type="GO" id="GO:0051537">
    <property type="term" value="F:2 iron, 2 sulfur cluster binding"/>
    <property type="evidence" value="ECO:0007669"/>
    <property type="project" value="UniProtKB-KW"/>
</dbReference>
<evidence type="ECO:0000256" key="6">
    <source>
        <dbReference type="ARBA" id="ARBA00022723"/>
    </source>
</evidence>
<dbReference type="PROSITE" id="PS51296">
    <property type="entry name" value="RIESKE"/>
    <property type="match status" value="1"/>
</dbReference>
<dbReference type="EC" id="1.14.19.21" evidence="14"/>
<sequence length="469" mass="53095">MLTWAHLGSPVPTGESAAASVQACAPTWARFSMELASLISDALPWAPPSLPPLLPLLAGALPLLPLLPPLLLLLLTLRGLHRLLFGPLEVVRAMHATGYLPPEAGLTREEMARNVARRRQRGDLPPVYPNGWYRVVDSSRVPPGQVVPAVLLGEQLAVFRSEQGQVSVLDAYCPHLGANLAVGGQVRGDCLECPFHGWRFRGEDGRCVHIPYSKRVPEFARVRSWASCERNGCVYAWFHCDGVEPSWEVPQVEEIASGEWRYRGRTEHTINAHIQEIPENAADVAHLNHLHSPIILSGSDLRFSNSPRWGFTKHLWDVQWSPEVEPNLHCSRMLLHHRVSVWGHELPLATIDVVARQVGPGLVFMNFDHKLLGRGVILHCVTPLEPLLQTVTHTIYYARRVPALVPKMLLRLECVQFERDLMIWNNKRYVSRPLLVKEDSLISRHRRWYSQFYSDNSPRYSRSRDSLDW</sequence>
<evidence type="ECO:0000256" key="5">
    <source>
        <dbReference type="ARBA" id="ARBA00022714"/>
    </source>
</evidence>
<evidence type="ECO:0000256" key="3">
    <source>
        <dbReference type="ARBA" id="ARBA00004972"/>
    </source>
</evidence>
<dbReference type="InterPro" id="IPR050584">
    <property type="entry name" value="Cholesterol_7-desaturase"/>
</dbReference>